<dbReference type="PROSITE" id="PS00571">
    <property type="entry name" value="AMIDASES"/>
    <property type="match status" value="1"/>
</dbReference>
<proteinExistence type="inferred from homology"/>
<feature type="binding site" evidence="4">
    <location>
        <position position="168"/>
    </location>
    <ligand>
        <name>substrate</name>
    </ligand>
</feature>
<evidence type="ECO:0000313" key="7">
    <source>
        <dbReference type="Proteomes" id="UP000078046"/>
    </source>
</evidence>
<feature type="domain" description="Amidase" evidence="5">
    <location>
        <begin position="114"/>
        <end position="257"/>
    </location>
</feature>
<dbReference type="InterPro" id="IPR020556">
    <property type="entry name" value="Amidase_CS"/>
</dbReference>
<dbReference type="SUPFAM" id="SSF75304">
    <property type="entry name" value="Amidase signature (AS) enzymes"/>
    <property type="match status" value="1"/>
</dbReference>
<dbReference type="EMBL" id="LWCA01000388">
    <property type="protein sequence ID" value="OAF68782.1"/>
    <property type="molecule type" value="Genomic_DNA"/>
</dbReference>
<dbReference type="Proteomes" id="UP000078046">
    <property type="component" value="Unassembled WGS sequence"/>
</dbReference>
<dbReference type="PIRSF" id="PIRSF001221">
    <property type="entry name" value="Amidase_fungi"/>
    <property type="match status" value="1"/>
</dbReference>
<dbReference type="PANTHER" id="PTHR45847:SF6">
    <property type="entry name" value="FATTY ACID AMIDE HYDROLASE"/>
    <property type="match status" value="1"/>
</dbReference>
<protein>
    <submittedName>
        <fullName evidence="6">Putative amidase AmiB2</fullName>
    </submittedName>
</protein>
<dbReference type="AlphaFoldDB" id="A0A177B4Z6"/>
<feature type="active site" description="Charge relay system" evidence="3">
    <location>
        <position position="110"/>
    </location>
</feature>
<feature type="active site" description="Charge relay system" evidence="3">
    <location>
        <position position="168"/>
    </location>
</feature>
<organism evidence="6 7">
    <name type="scientific">Intoshia linei</name>
    <dbReference type="NCBI Taxonomy" id="1819745"/>
    <lineage>
        <taxon>Eukaryota</taxon>
        <taxon>Metazoa</taxon>
        <taxon>Spiralia</taxon>
        <taxon>Lophotrochozoa</taxon>
        <taxon>Mesozoa</taxon>
        <taxon>Orthonectida</taxon>
        <taxon>Rhopaluridae</taxon>
        <taxon>Intoshia</taxon>
    </lineage>
</organism>
<sequence length="494" mass="55475">MSKFTSHHKEAFQEKLCKFFEKLKEKISYEESVKMCKLPVQELLESMKESNFDRINLLRAYQYMSITAHGRTNCLVGFDFEAENKLNQKIENRGSDHKDKVLQDLPISIKDFHFMKCLIDQGAILYCRTNVPQTLSMSLNRFNTDNPIFGLTINPYSPEGKNFTAGGSSGGEAALISFGGSLPGLGSDIGGSIRIPAAMCGIVGIKPTPNRISTTDLHDIMHGHNLISNVNGPLARDVSGLVLIMKALLSDTMAKCDPTLTPSYFRDHIIEWEPVEIERSINLFGRAVLADGGDMLFNLLKGDTIMENLEELYKVLTLPKIVRKILPLLTPSYDLYKQALSKGIVGIGSYRNYLKLYNEVIELRQKVIQSWEDSGIDIVIAPAFGVPSVPEKNTINHEISIWPVIYGNTLNLVGGTIPVTYVSENDVRDAQIELKENKSWCFKQMVEMCPNSINMPVGIQIYGKPNSEELVLSVMNQLETKINFQKKFFFDKDK</sequence>
<feature type="domain" description="Amidase" evidence="5">
    <location>
        <begin position="269"/>
        <end position="472"/>
    </location>
</feature>
<evidence type="ECO:0000256" key="1">
    <source>
        <dbReference type="ARBA" id="ARBA00009199"/>
    </source>
</evidence>
<dbReference type="GO" id="GO:0017064">
    <property type="term" value="F:fatty acid amide hydrolase activity"/>
    <property type="evidence" value="ECO:0007669"/>
    <property type="project" value="TreeGrafter"/>
</dbReference>
<accession>A0A177B4Z6</accession>
<feature type="active site" description="Acyl-ester intermediate" evidence="3">
    <location>
        <position position="192"/>
    </location>
</feature>
<dbReference type="OrthoDB" id="6428749at2759"/>
<keyword evidence="7" id="KW-1185">Reference proteome</keyword>
<comment type="similarity">
    <text evidence="1">Belongs to the amidase family.</text>
</comment>
<evidence type="ECO:0000256" key="3">
    <source>
        <dbReference type="PIRSR" id="PIRSR001221-1"/>
    </source>
</evidence>
<comment type="caution">
    <text evidence="6">The sequence shown here is derived from an EMBL/GenBank/DDBJ whole genome shotgun (WGS) entry which is preliminary data.</text>
</comment>
<dbReference type="Gene3D" id="3.90.1300.10">
    <property type="entry name" value="Amidase signature (AS) domain"/>
    <property type="match status" value="2"/>
</dbReference>
<evidence type="ECO:0000259" key="5">
    <source>
        <dbReference type="Pfam" id="PF01425"/>
    </source>
</evidence>
<dbReference type="InterPro" id="IPR036928">
    <property type="entry name" value="AS_sf"/>
</dbReference>
<dbReference type="Pfam" id="PF01425">
    <property type="entry name" value="Amidase"/>
    <property type="match status" value="2"/>
</dbReference>
<feature type="binding site" evidence="4">
    <location>
        <position position="135"/>
    </location>
    <ligand>
        <name>substrate</name>
    </ligand>
</feature>
<feature type="binding site" evidence="4">
    <location>
        <begin position="189"/>
        <end position="192"/>
    </location>
    <ligand>
        <name>substrate</name>
    </ligand>
</feature>
<evidence type="ECO:0000256" key="2">
    <source>
        <dbReference type="ARBA" id="ARBA00022801"/>
    </source>
</evidence>
<gene>
    <name evidence="6" type="ORF">A3Q56_03481</name>
</gene>
<dbReference type="GO" id="GO:0009062">
    <property type="term" value="P:fatty acid catabolic process"/>
    <property type="evidence" value="ECO:0007669"/>
    <property type="project" value="TreeGrafter"/>
</dbReference>
<dbReference type="GO" id="GO:0004040">
    <property type="term" value="F:amidase activity"/>
    <property type="evidence" value="ECO:0007669"/>
    <property type="project" value="TreeGrafter"/>
</dbReference>
<name>A0A177B4Z6_9BILA</name>
<keyword evidence="2" id="KW-0378">Hydrolase</keyword>
<reference evidence="6 7" key="1">
    <citation type="submission" date="2016-04" db="EMBL/GenBank/DDBJ databases">
        <title>The genome of Intoshia linei affirms orthonectids as highly simplified spiralians.</title>
        <authorList>
            <person name="Mikhailov K.V."/>
            <person name="Slusarev G.S."/>
            <person name="Nikitin M.A."/>
            <person name="Logacheva M.D."/>
            <person name="Penin A."/>
            <person name="Aleoshin V."/>
            <person name="Panchin Y.V."/>
        </authorList>
    </citation>
    <scope>NUCLEOTIDE SEQUENCE [LARGE SCALE GENOMIC DNA]</scope>
    <source>
        <strain evidence="6">Intl2013</strain>
        <tissue evidence="6">Whole animal</tissue>
    </source>
</reference>
<dbReference type="InterPro" id="IPR023631">
    <property type="entry name" value="Amidase_dom"/>
</dbReference>
<evidence type="ECO:0000313" key="6">
    <source>
        <dbReference type="EMBL" id="OAF68782.1"/>
    </source>
</evidence>
<evidence type="ECO:0000256" key="4">
    <source>
        <dbReference type="PIRSR" id="PIRSR001221-2"/>
    </source>
</evidence>
<dbReference type="PANTHER" id="PTHR45847">
    <property type="entry name" value="FATTY ACID AMIDE HYDROLASE"/>
    <property type="match status" value="1"/>
</dbReference>
<dbReference type="InterPro" id="IPR052096">
    <property type="entry name" value="Endocannabinoid_amidase"/>
</dbReference>